<feature type="region of interest" description="Disordered" evidence="2">
    <location>
        <begin position="177"/>
        <end position="209"/>
    </location>
</feature>
<dbReference type="Proteomes" id="UP001176960">
    <property type="component" value="Unassembled WGS sequence"/>
</dbReference>
<keyword evidence="4" id="KW-1185">Reference proteome</keyword>
<feature type="coiled-coil region" evidence="1">
    <location>
        <begin position="91"/>
        <end position="125"/>
    </location>
</feature>
<comment type="caution">
    <text evidence="3">The sequence shown here is derived from an EMBL/GenBank/DDBJ whole genome shotgun (WGS) entry which is preliminary data.</text>
</comment>
<proteinExistence type="predicted"/>
<keyword evidence="1" id="KW-0175">Coiled coil</keyword>
<sequence>MSGTARQITAGEAQEPELNEDALREALGRMGSGRKNGGGADRKLRSAAPPTGDVRRRRFVQDGQVVVEHHQNSRATHRAMAAPQVEDHAEIDRLKAAVREEQRRHEESQRRLQDVQTQMRSLETRAVHADLRIKELQAFLQERDIAIMNLRARLAVTVVKEDVRAVELENDAATTVAAQPQVRRGRPRKVAQPDMATSEPEPVKWWVKD</sequence>
<evidence type="ECO:0000313" key="4">
    <source>
        <dbReference type="Proteomes" id="UP001176960"/>
    </source>
</evidence>
<evidence type="ECO:0000313" key="3">
    <source>
        <dbReference type="EMBL" id="CAI9121678.1"/>
    </source>
</evidence>
<feature type="compositionally biased region" description="Gly residues" evidence="2">
    <location>
        <begin position="30"/>
        <end position="39"/>
    </location>
</feature>
<dbReference type="RefSeq" id="WP_289842827.1">
    <property type="nucleotide sequence ID" value="NZ_CATKSH010000020.1"/>
</dbReference>
<evidence type="ECO:0000256" key="2">
    <source>
        <dbReference type="SAM" id="MobiDB-lite"/>
    </source>
</evidence>
<reference evidence="3" key="1">
    <citation type="submission" date="2023-03" db="EMBL/GenBank/DDBJ databases">
        <authorList>
            <person name="Cleenwerck I."/>
        </authorList>
    </citation>
    <scope>NUCLEOTIDE SEQUENCE</scope>
    <source>
        <strain evidence="3">LMG 32879</strain>
    </source>
</reference>
<accession>A0AA35XYU5</accession>
<name>A0AA35XYU5_9PROT</name>
<feature type="region of interest" description="Disordered" evidence="2">
    <location>
        <begin position="1"/>
        <end position="62"/>
    </location>
</feature>
<dbReference type="EMBL" id="CATKSH010000020">
    <property type="protein sequence ID" value="CAI9121678.1"/>
    <property type="molecule type" value="Genomic_DNA"/>
</dbReference>
<gene>
    <name evidence="3" type="ORF">LMG32879_002527</name>
</gene>
<protein>
    <submittedName>
        <fullName evidence="3">Uncharacterized protein</fullName>
    </submittedName>
</protein>
<organism evidence="3 4">
    <name type="scientific">Brytella acorum</name>
    <dbReference type="NCBI Taxonomy" id="2959299"/>
    <lineage>
        <taxon>Bacteria</taxon>
        <taxon>Pseudomonadati</taxon>
        <taxon>Pseudomonadota</taxon>
        <taxon>Alphaproteobacteria</taxon>
        <taxon>Acetobacterales</taxon>
        <taxon>Acetobacteraceae</taxon>
        <taxon>Brytella</taxon>
    </lineage>
</organism>
<evidence type="ECO:0000256" key="1">
    <source>
        <dbReference type="SAM" id="Coils"/>
    </source>
</evidence>
<dbReference type="AlphaFoldDB" id="A0AA35XYU5"/>